<evidence type="ECO:0000256" key="6">
    <source>
        <dbReference type="ARBA" id="ARBA00023136"/>
    </source>
</evidence>
<organism evidence="9 10">
    <name type="scientific">SAR86 cluster bacterium SAR86B</name>
    <dbReference type="NCBI Taxonomy" id="1123867"/>
    <lineage>
        <taxon>Bacteria</taxon>
        <taxon>Pseudomonadati</taxon>
        <taxon>Pseudomonadota</taxon>
        <taxon>Gammaproteobacteria</taxon>
        <taxon>SAR86 cluster</taxon>
    </lineage>
</organism>
<sequence>MEFYKIAVISIFIGIVLLEIIFTNFFVKPNQKPQDAIVETASFIYLQFLIQPLAFFIGYGVGAELFPEYKDLIVNWNVFLVILLFLIFDDMAQYWWHRTCHNVPLLYNLHRPHHEAEYMSIRIVFRNNPIYFLLMPGLYFSGILVFLGGLKVYAFYIIIKQAVIFGAHTDLRWDKKLYEIKFLQPLMWLLERTISTPATHWAHHGKHMVDPATHYKGNYGNLLFLWDIIFGTAKITRKYPQEIGVENLNEASAAYQILWPFVKAPEKNQ</sequence>
<feature type="transmembrane region" description="Helical" evidence="7">
    <location>
        <begin position="48"/>
        <end position="66"/>
    </location>
</feature>
<dbReference type="GO" id="GO:0008610">
    <property type="term" value="P:lipid biosynthetic process"/>
    <property type="evidence" value="ECO:0007669"/>
    <property type="project" value="InterPro"/>
</dbReference>
<evidence type="ECO:0000259" key="8">
    <source>
        <dbReference type="Pfam" id="PF04116"/>
    </source>
</evidence>
<feature type="transmembrane region" description="Helical" evidence="7">
    <location>
        <begin position="6"/>
        <end position="27"/>
    </location>
</feature>
<dbReference type="GO" id="GO:0016020">
    <property type="term" value="C:membrane"/>
    <property type="evidence" value="ECO:0007669"/>
    <property type="project" value="GOC"/>
</dbReference>
<feature type="domain" description="Fatty acid hydroxylase" evidence="8">
    <location>
        <begin position="83"/>
        <end position="232"/>
    </location>
</feature>
<evidence type="ECO:0000256" key="7">
    <source>
        <dbReference type="SAM" id="Phobius"/>
    </source>
</evidence>
<dbReference type="InterPro" id="IPR051689">
    <property type="entry name" value="Sterol_desaturase/TMEM195"/>
</dbReference>
<dbReference type="EMBL" id="JH611164">
    <property type="protein sequence ID" value="EJP73984.1"/>
    <property type="molecule type" value="Genomic_DNA"/>
</dbReference>
<evidence type="ECO:0000256" key="3">
    <source>
        <dbReference type="ARBA" id="ARBA00022989"/>
    </source>
</evidence>
<evidence type="ECO:0000256" key="2">
    <source>
        <dbReference type="ARBA" id="ARBA00022692"/>
    </source>
</evidence>
<dbReference type="GO" id="GO:0005506">
    <property type="term" value="F:iron ion binding"/>
    <property type="evidence" value="ECO:0007669"/>
    <property type="project" value="InterPro"/>
</dbReference>
<evidence type="ECO:0000256" key="1">
    <source>
        <dbReference type="ARBA" id="ARBA00004127"/>
    </source>
</evidence>
<proteinExistence type="predicted"/>
<dbReference type="HOGENOM" id="CLU_067312_0_0_6"/>
<feature type="transmembrane region" description="Helical" evidence="7">
    <location>
        <begin position="72"/>
        <end position="88"/>
    </location>
</feature>
<dbReference type="PANTHER" id="PTHR21624">
    <property type="entry name" value="STEROL DESATURASE-RELATED PROTEIN"/>
    <property type="match status" value="1"/>
</dbReference>
<dbReference type="GO" id="GO:0012505">
    <property type="term" value="C:endomembrane system"/>
    <property type="evidence" value="ECO:0007669"/>
    <property type="project" value="UniProtKB-SubCell"/>
</dbReference>
<evidence type="ECO:0000256" key="5">
    <source>
        <dbReference type="ARBA" id="ARBA00023098"/>
    </source>
</evidence>
<name>J4KT79_9GAMM</name>
<dbReference type="Proteomes" id="UP000010116">
    <property type="component" value="Unassembled WGS sequence"/>
</dbReference>
<protein>
    <submittedName>
        <fullName evidence="9">Fatty acid hydroxylase</fullName>
    </submittedName>
</protein>
<dbReference type="InterPro" id="IPR006694">
    <property type="entry name" value="Fatty_acid_hydroxylase"/>
</dbReference>
<keyword evidence="2 7" id="KW-0812">Transmembrane</keyword>
<keyword evidence="3 7" id="KW-1133">Transmembrane helix</keyword>
<dbReference type="PANTHER" id="PTHR21624:SF1">
    <property type="entry name" value="ALKYLGLYCEROL MONOOXYGENASE"/>
    <property type="match status" value="1"/>
</dbReference>
<gene>
    <name evidence="9" type="ORF">NT02SARS_0427</name>
</gene>
<dbReference type="GO" id="GO:0006643">
    <property type="term" value="P:membrane lipid metabolic process"/>
    <property type="evidence" value="ECO:0007669"/>
    <property type="project" value="TreeGrafter"/>
</dbReference>
<reference evidence="9 10" key="1">
    <citation type="journal article" date="2012" name="ISME J.">
        <title>Genomic insights to SAR86, an abundant and uncultivated marine bacterial lineage.</title>
        <authorList>
            <person name="Dupont C.L."/>
            <person name="Rusch D.B."/>
            <person name="Yooseph S."/>
            <person name="Lombardo M.J."/>
            <person name="Richter R.A."/>
            <person name="Valas R."/>
            <person name="Novotny M."/>
            <person name="Yee-Greenbaum J."/>
            <person name="Selengut J.D."/>
            <person name="Haft D.H."/>
            <person name="Halpern A.L."/>
            <person name="Lasken R.S."/>
            <person name="Nealson K."/>
            <person name="Friedman R."/>
            <person name="Venter J.C."/>
        </authorList>
    </citation>
    <scope>NUCLEOTIDE SEQUENCE [LARGE SCALE GENOMIC DNA]</scope>
</reference>
<dbReference type="GO" id="GO:0050479">
    <property type="term" value="F:glyceryl-ether monooxygenase activity"/>
    <property type="evidence" value="ECO:0007669"/>
    <property type="project" value="TreeGrafter"/>
</dbReference>
<keyword evidence="4" id="KW-0560">Oxidoreductase</keyword>
<keyword evidence="5" id="KW-0443">Lipid metabolism</keyword>
<evidence type="ECO:0000256" key="4">
    <source>
        <dbReference type="ARBA" id="ARBA00023002"/>
    </source>
</evidence>
<evidence type="ECO:0000313" key="10">
    <source>
        <dbReference type="Proteomes" id="UP000010116"/>
    </source>
</evidence>
<evidence type="ECO:0000313" key="9">
    <source>
        <dbReference type="EMBL" id="EJP73984.1"/>
    </source>
</evidence>
<dbReference type="Pfam" id="PF04116">
    <property type="entry name" value="FA_hydroxylase"/>
    <property type="match status" value="1"/>
</dbReference>
<accession>J4KT79</accession>
<dbReference type="AlphaFoldDB" id="J4KT79"/>
<keyword evidence="6 7" id="KW-0472">Membrane</keyword>
<comment type="subcellular location">
    <subcellularLocation>
        <location evidence="1">Endomembrane system</location>
        <topology evidence="1">Multi-pass membrane protein</topology>
    </subcellularLocation>
</comment>